<gene>
    <name evidence="2" type="ORF">LXT13_15660</name>
</gene>
<organism evidence="2 3">
    <name type="scientific">Pelomonas cellulosilytica</name>
    <dbReference type="NCBI Taxonomy" id="2906762"/>
    <lineage>
        <taxon>Bacteria</taxon>
        <taxon>Pseudomonadati</taxon>
        <taxon>Pseudomonadota</taxon>
        <taxon>Betaproteobacteria</taxon>
        <taxon>Burkholderiales</taxon>
        <taxon>Sphaerotilaceae</taxon>
        <taxon>Roseateles</taxon>
    </lineage>
</organism>
<keyword evidence="1" id="KW-0472">Membrane</keyword>
<dbReference type="EMBL" id="JAJTWU010000006">
    <property type="protein sequence ID" value="MCE4555843.1"/>
    <property type="molecule type" value="Genomic_DNA"/>
</dbReference>
<keyword evidence="1" id="KW-1133">Transmembrane helix</keyword>
<dbReference type="Proteomes" id="UP001200741">
    <property type="component" value="Unassembled WGS sequence"/>
</dbReference>
<evidence type="ECO:0000313" key="2">
    <source>
        <dbReference type="EMBL" id="MCE4555843.1"/>
    </source>
</evidence>
<accession>A0ABS8XX55</accession>
<dbReference type="NCBIfam" id="TIGR02532">
    <property type="entry name" value="IV_pilin_GFxxxE"/>
    <property type="match status" value="1"/>
</dbReference>
<evidence type="ECO:0000313" key="3">
    <source>
        <dbReference type="Proteomes" id="UP001200741"/>
    </source>
</evidence>
<dbReference type="InterPro" id="IPR045584">
    <property type="entry name" value="Pilin-like"/>
</dbReference>
<dbReference type="SUPFAM" id="SSF54523">
    <property type="entry name" value="Pili subunits"/>
    <property type="match status" value="1"/>
</dbReference>
<proteinExistence type="predicted"/>
<dbReference type="RefSeq" id="WP_233372897.1">
    <property type="nucleotide sequence ID" value="NZ_JAJTWU010000006.1"/>
</dbReference>
<sequence>MKSPMRPRGLSLVELMVGITVGLIVAAGASMVAVNQITEHRRLMLETQIQQDLRTAADLLQQDLRRAGFRAQASQGVWIPPSASGSLNDRAAVAASANPYAAMERTEDENTRVLTYMYGIPTNATGIPKDNEHFGFKWDKGRQVLSLQLGKDNWQPITDPDTVLITDFKIDIVSPPAESLGDFCDKPCNPPEVGKPPECPMHQVRRVSFTIVGQAVHDRNVVRSLSGVERVRSDAITGACPT</sequence>
<dbReference type="PROSITE" id="PS00409">
    <property type="entry name" value="PROKAR_NTER_METHYL"/>
    <property type="match status" value="1"/>
</dbReference>
<dbReference type="InterPro" id="IPR012902">
    <property type="entry name" value="N_methyl_site"/>
</dbReference>
<feature type="transmembrane region" description="Helical" evidence="1">
    <location>
        <begin position="12"/>
        <end position="34"/>
    </location>
</feature>
<keyword evidence="3" id="KW-1185">Reference proteome</keyword>
<reference evidence="2 3" key="1">
    <citation type="submission" date="2021-12" db="EMBL/GenBank/DDBJ databases">
        <title>Genome seq of P8.</title>
        <authorList>
            <person name="Seo T."/>
        </authorList>
    </citation>
    <scope>NUCLEOTIDE SEQUENCE [LARGE SCALE GENOMIC DNA]</scope>
    <source>
        <strain evidence="2 3">P8</strain>
    </source>
</reference>
<keyword evidence="1" id="KW-0812">Transmembrane</keyword>
<evidence type="ECO:0000256" key="1">
    <source>
        <dbReference type="SAM" id="Phobius"/>
    </source>
</evidence>
<protein>
    <submittedName>
        <fullName evidence="2">Prepilin-type N-terminal cleavage/methylation domain-containing protein</fullName>
    </submittedName>
</protein>
<comment type="caution">
    <text evidence="2">The sequence shown here is derived from an EMBL/GenBank/DDBJ whole genome shotgun (WGS) entry which is preliminary data.</text>
</comment>
<name>A0ABS8XX55_9BURK</name>
<dbReference type="Pfam" id="PF07963">
    <property type="entry name" value="N_methyl"/>
    <property type="match status" value="1"/>
</dbReference>